<dbReference type="SUPFAM" id="SSF51126">
    <property type="entry name" value="Pectin lyase-like"/>
    <property type="match status" value="1"/>
</dbReference>
<feature type="domain" description="Zinc-ribbon" evidence="2">
    <location>
        <begin position="6"/>
        <end position="24"/>
    </location>
</feature>
<name>A0ABV1ENQ0_9FIRM</name>
<reference evidence="3 4" key="1">
    <citation type="submission" date="2024-03" db="EMBL/GenBank/DDBJ databases">
        <title>Human intestinal bacterial collection.</title>
        <authorList>
            <person name="Pauvert C."/>
            <person name="Hitch T.C.A."/>
            <person name="Clavel T."/>
        </authorList>
    </citation>
    <scope>NUCLEOTIDE SEQUENCE [LARGE SCALE GENOMIC DNA]</scope>
    <source>
        <strain evidence="3 4">CLA-AP-H34</strain>
    </source>
</reference>
<accession>A0ABV1ENQ0</accession>
<keyword evidence="1" id="KW-0812">Transmembrane</keyword>
<evidence type="ECO:0000256" key="1">
    <source>
        <dbReference type="SAM" id="Phobius"/>
    </source>
</evidence>
<proteinExistence type="predicted"/>
<dbReference type="InterPro" id="IPR011050">
    <property type="entry name" value="Pectin_lyase_fold/virulence"/>
</dbReference>
<keyword evidence="1" id="KW-1133">Transmembrane helix</keyword>
<feature type="transmembrane region" description="Helical" evidence="1">
    <location>
        <begin position="43"/>
        <end position="63"/>
    </location>
</feature>
<dbReference type="EMBL" id="JBBMFT010000003">
    <property type="protein sequence ID" value="MEQ2456224.1"/>
    <property type="molecule type" value="Genomic_DNA"/>
</dbReference>
<keyword evidence="4" id="KW-1185">Reference proteome</keyword>
<dbReference type="RefSeq" id="WP_349139811.1">
    <property type="nucleotide sequence ID" value="NZ_JBBMFT010000003.1"/>
</dbReference>
<sequence>MHQQTCPHCGASLPEDAAFCPHCAKDVHPRKDTGNPVPLRKKLLLGLLALAVVIAAGVGIWYLNHPYVPREYDGVGEVYYEIGGKTYQLLVAWPADRCQAAPDIYQYGRADDLTRWPSRLYVNDAANGADGWTEFKPLVEAVTVEVVQDEDAGSTLTAEAPSHDENYPDVAGVSYLEFDGLCGETQVVWIIQMKNGDVIRVRQNIHVTLIHTYTYDWHDYPMNTLEELQALLNRVATEVQPEDELIFNLPPVTYEGTLTLPNTCTLQGCTDGSGRTVFIGSVMATPEQGYWLNYLFDIDFMGNGTNVGLSASINTMAIDCTFTGYKTGILSYGSAWTAPIGCTFTDNEVGFHINSTDGGVTRALFDNNVFTGNSTAVLLEHVPADGTLYFDGSVFSGNGTDIDNRCGYDVDTSKAVFE</sequence>
<dbReference type="Pfam" id="PF13240">
    <property type="entry name" value="Zn_Ribbon_1"/>
    <property type="match status" value="1"/>
</dbReference>
<protein>
    <submittedName>
        <fullName evidence="3">Zinc-ribbon domain-containing protein</fullName>
    </submittedName>
</protein>
<dbReference type="Proteomes" id="UP001440599">
    <property type="component" value="Unassembled WGS sequence"/>
</dbReference>
<keyword evidence="1" id="KW-0472">Membrane</keyword>
<comment type="caution">
    <text evidence="3">The sequence shown here is derived from an EMBL/GenBank/DDBJ whole genome shotgun (WGS) entry which is preliminary data.</text>
</comment>
<evidence type="ECO:0000259" key="2">
    <source>
        <dbReference type="Pfam" id="PF13240"/>
    </source>
</evidence>
<gene>
    <name evidence="3" type="ORF">WMO45_06780</name>
</gene>
<dbReference type="InterPro" id="IPR026870">
    <property type="entry name" value="Zinc_ribbon_dom"/>
</dbReference>
<organism evidence="3 4">
    <name type="scientific">Flavonifractor hominis</name>
    <dbReference type="NCBI Taxonomy" id="3133178"/>
    <lineage>
        <taxon>Bacteria</taxon>
        <taxon>Bacillati</taxon>
        <taxon>Bacillota</taxon>
        <taxon>Clostridia</taxon>
        <taxon>Eubacteriales</taxon>
        <taxon>Oscillospiraceae</taxon>
        <taxon>Flavonifractor</taxon>
    </lineage>
</organism>
<evidence type="ECO:0000313" key="3">
    <source>
        <dbReference type="EMBL" id="MEQ2456224.1"/>
    </source>
</evidence>
<evidence type="ECO:0000313" key="4">
    <source>
        <dbReference type="Proteomes" id="UP001440599"/>
    </source>
</evidence>